<reference evidence="1 2" key="1">
    <citation type="submission" date="2019-02" db="EMBL/GenBank/DDBJ databases">
        <title>Deep-cultivation of Planctomycetes and their phenomic and genomic characterization uncovers novel biology.</title>
        <authorList>
            <person name="Wiegand S."/>
            <person name="Jogler M."/>
            <person name="Boedeker C."/>
            <person name="Pinto D."/>
            <person name="Vollmers J."/>
            <person name="Rivas-Marin E."/>
            <person name="Kohn T."/>
            <person name="Peeters S.H."/>
            <person name="Heuer A."/>
            <person name="Rast P."/>
            <person name="Oberbeckmann S."/>
            <person name="Bunk B."/>
            <person name="Jeske O."/>
            <person name="Meyerdierks A."/>
            <person name="Storesund J.E."/>
            <person name="Kallscheuer N."/>
            <person name="Luecker S."/>
            <person name="Lage O.M."/>
            <person name="Pohl T."/>
            <person name="Merkel B.J."/>
            <person name="Hornburger P."/>
            <person name="Mueller R.-W."/>
            <person name="Bruemmer F."/>
            <person name="Labrenz M."/>
            <person name="Spormann A.M."/>
            <person name="Op Den Camp H."/>
            <person name="Overmann J."/>
            <person name="Amann R."/>
            <person name="Jetten M.S.M."/>
            <person name="Mascher T."/>
            <person name="Medema M.H."/>
            <person name="Devos D.P."/>
            <person name="Kaster A.-K."/>
            <person name="Ovreas L."/>
            <person name="Rohde M."/>
            <person name="Galperin M.Y."/>
            <person name="Jogler C."/>
        </authorList>
    </citation>
    <scope>NUCLEOTIDE SEQUENCE [LARGE SCALE GENOMIC DNA]</scope>
    <source>
        <strain evidence="1 2">Mal64</strain>
    </source>
</reference>
<keyword evidence="2" id="KW-1185">Reference proteome</keyword>
<dbReference type="EMBL" id="SJPQ01000002">
    <property type="protein sequence ID" value="TWT89052.1"/>
    <property type="molecule type" value="Genomic_DNA"/>
</dbReference>
<organism evidence="1 2">
    <name type="scientific">Pseudobythopirellula maris</name>
    <dbReference type="NCBI Taxonomy" id="2527991"/>
    <lineage>
        <taxon>Bacteria</taxon>
        <taxon>Pseudomonadati</taxon>
        <taxon>Planctomycetota</taxon>
        <taxon>Planctomycetia</taxon>
        <taxon>Pirellulales</taxon>
        <taxon>Lacipirellulaceae</taxon>
        <taxon>Pseudobythopirellula</taxon>
    </lineage>
</organism>
<gene>
    <name evidence="1" type="ORF">Mal64_25440</name>
</gene>
<dbReference type="AlphaFoldDB" id="A0A5C5ZNI8"/>
<sequence>MRKYGSKVDPRSSAVIGHKCSTIAERYGLTGEVGVIDGAPGGWGLIDQALQHHMWSAKFGVAARLAAIERNDLYPAILLRFVLADYASALCHAYQSSQHGWHRDLSEAWRRIIELPELLEGGVDFWSGSDCGEAHFESFCVRMFREGVMRPAWELPDYLERRDLGPFQGIVDHWRAPDRLGDALVTALDYHCNNFDDGGHRTPWAPFKHTPFSLVPVWYFALLKRRREEGLETPEVDHPLLRLPTARPGDYVFGAAKDPLFEEIEGYYKKYDLSLDPPKRAAGD</sequence>
<comment type="caution">
    <text evidence="1">The sequence shown here is derived from an EMBL/GenBank/DDBJ whole genome shotgun (WGS) entry which is preliminary data.</text>
</comment>
<evidence type="ECO:0000313" key="2">
    <source>
        <dbReference type="Proteomes" id="UP000315440"/>
    </source>
</evidence>
<name>A0A5C5ZNI8_9BACT</name>
<accession>A0A5C5ZNI8</accession>
<proteinExistence type="predicted"/>
<dbReference type="Proteomes" id="UP000315440">
    <property type="component" value="Unassembled WGS sequence"/>
</dbReference>
<protein>
    <submittedName>
        <fullName evidence="1">Uncharacterized protein</fullName>
    </submittedName>
</protein>
<evidence type="ECO:0000313" key="1">
    <source>
        <dbReference type="EMBL" id="TWT89052.1"/>
    </source>
</evidence>